<accession>A0A9X0YUK2</accession>
<dbReference type="InterPro" id="IPR051910">
    <property type="entry name" value="ComF/GntX_DNA_util-trans"/>
</dbReference>
<comment type="similarity">
    <text evidence="1">Belongs to the ComF/GntX family.</text>
</comment>
<name>A0A9X0YUK2_9BACI</name>
<dbReference type="Proteomes" id="UP001138793">
    <property type="component" value="Unassembled WGS sequence"/>
</dbReference>
<dbReference type="CDD" id="cd06223">
    <property type="entry name" value="PRTases_typeI"/>
    <property type="match status" value="1"/>
</dbReference>
<gene>
    <name evidence="3" type="ORF">J2Z64_003173</name>
</gene>
<proteinExistence type="inferred from homology"/>
<comment type="caution">
    <text evidence="3">The sequence shown here is derived from an EMBL/GenBank/DDBJ whole genome shotgun (WGS) entry which is preliminary data.</text>
</comment>
<sequence length="226" mass="26276">MNCLVCQNEIILQIGWANLFQLSVPRPICEACAAELELLKGNRCRKCSRQLEEQLCSDCRSWEEHKEMDTIEFNYSIFAYNEKMQDIVATWKYRGDYMLGEIFREYVREAFKQKFSFIGKDSLAIPIPLSTERILERGFNQALQLGEFLPIEQANILSRIHGEKQSKKTRMERITTENPFFIRQPINKPVVLVDDIYTTGTTLRHAAQLLKQHGCPSVYAFTLIRG</sequence>
<evidence type="ECO:0000259" key="2">
    <source>
        <dbReference type="Pfam" id="PF00156"/>
    </source>
</evidence>
<dbReference type="PANTHER" id="PTHR47505:SF1">
    <property type="entry name" value="DNA UTILIZATION PROTEIN YHGH"/>
    <property type="match status" value="1"/>
</dbReference>
<dbReference type="RefSeq" id="WP_149473357.1">
    <property type="nucleotide sequence ID" value="NZ_JAGGMB010000011.1"/>
</dbReference>
<dbReference type="AlphaFoldDB" id="A0A9X0YUK2"/>
<dbReference type="SUPFAM" id="SSF53271">
    <property type="entry name" value="PRTase-like"/>
    <property type="match status" value="1"/>
</dbReference>
<evidence type="ECO:0000313" key="4">
    <source>
        <dbReference type="Proteomes" id="UP001138793"/>
    </source>
</evidence>
<evidence type="ECO:0000313" key="3">
    <source>
        <dbReference type="EMBL" id="MBP2078904.1"/>
    </source>
</evidence>
<dbReference type="InterPro" id="IPR000836">
    <property type="entry name" value="PRTase_dom"/>
</dbReference>
<dbReference type="InterPro" id="IPR029057">
    <property type="entry name" value="PRTase-like"/>
</dbReference>
<evidence type="ECO:0000256" key="1">
    <source>
        <dbReference type="ARBA" id="ARBA00008007"/>
    </source>
</evidence>
<dbReference type="OrthoDB" id="9779910at2"/>
<organism evidence="3 4">
    <name type="scientific">Oceanobacillus polygoni</name>
    <dbReference type="NCBI Taxonomy" id="1235259"/>
    <lineage>
        <taxon>Bacteria</taxon>
        <taxon>Bacillati</taxon>
        <taxon>Bacillota</taxon>
        <taxon>Bacilli</taxon>
        <taxon>Bacillales</taxon>
        <taxon>Bacillaceae</taxon>
        <taxon>Oceanobacillus</taxon>
    </lineage>
</organism>
<dbReference type="PANTHER" id="PTHR47505">
    <property type="entry name" value="DNA UTILIZATION PROTEIN YHGH"/>
    <property type="match status" value="1"/>
</dbReference>
<keyword evidence="4" id="KW-1185">Reference proteome</keyword>
<dbReference type="Pfam" id="PF00156">
    <property type="entry name" value="Pribosyltran"/>
    <property type="match status" value="1"/>
</dbReference>
<dbReference type="Gene3D" id="3.40.50.2020">
    <property type="match status" value="1"/>
</dbReference>
<feature type="domain" description="Phosphoribosyltransferase" evidence="2">
    <location>
        <begin position="183"/>
        <end position="225"/>
    </location>
</feature>
<reference evidence="3" key="1">
    <citation type="submission" date="2021-03" db="EMBL/GenBank/DDBJ databases">
        <title>Genomic Encyclopedia of Type Strains, Phase IV (KMG-IV): sequencing the most valuable type-strain genomes for metagenomic binning, comparative biology and taxonomic classification.</title>
        <authorList>
            <person name="Goeker M."/>
        </authorList>
    </citation>
    <scope>NUCLEOTIDE SEQUENCE</scope>
    <source>
        <strain evidence="3">DSM 107338</strain>
    </source>
</reference>
<protein>
    <submittedName>
        <fullName evidence="3">Competence protein ComFC</fullName>
    </submittedName>
</protein>
<dbReference type="EMBL" id="JAGGMB010000011">
    <property type="protein sequence ID" value="MBP2078904.1"/>
    <property type="molecule type" value="Genomic_DNA"/>
</dbReference>